<protein>
    <recommendedName>
        <fullName evidence="3">Phosphoadenosine phosphosulfate reductase</fullName>
    </recommendedName>
</protein>
<evidence type="ECO:0000313" key="2">
    <source>
        <dbReference type="Proteomes" id="UP000186141"/>
    </source>
</evidence>
<keyword evidence="2" id="KW-1185">Reference proteome</keyword>
<accession>A0A1N7NQD3</accession>
<dbReference type="EMBL" id="FTOT01000004">
    <property type="protein sequence ID" value="SIT00544.1"/>
    <property type="molecule type" value="Genomic_DNA"/>
</dbReference>
<gene>
    <name evidence="1" type="ORF">SAMN05421774_10458</name>
</gene>
<dbReference type="Proteomes" id="UP000186141">
    <property type="component" value="Unassembled WGS sequence"/>
</dbReference>
<dbReference type="STRING" id="1086013.SAMN05421774_10458"/>
<dbReference type="RefSeq" id="WP_076531687.1">
    <property type="nucleotide sequence ID" value="NZ_BMEH01000004.1"/>
</dbReference>
<proteinExistence type="predicted"/>
<reference evidence="1 2" key="1">
    <citation type="submission" date="2017-01" db="EMBL/GenBank/DDBJ databases">
        <authorList>
            <person name="Mah S.A."/>
            <person name="Swanson W.J."/>
            <person name="Moy G.W."/>
            <person name="Vacquier V.D."/>
        </authorList>
    </citation>
    <scope>NUCLEOTIDE SEQUENCE [LARGE SCALE GENOMIC DNA]</scope>
    <source>
        <strain evidence="1 2">DSM 26375</strain>
    </source>
</reference>
<dbReference type="AlphaFoldDB" id="A0A1N7NQD3"/>
<name>A0A1N7NQD3_9RHOB</name>
<evidence type="ECO:0008006" key="3">
    <source>
        <dbReference type="Google" id="ProtNLM"/>
    </source>
</evidence>
<sequence length="308" mass="34339">MIDETTLTAAGMSGIRQAWLERLEDLAEDSGYFEPLGPRHWAYFADEGPTLLVSFQTIQSLESRDPGVMPEPQRVAEAQGWSQLCLLSDGETWFRDRRVWGYFDRLIDEGFFEDFDRVVFHGAGMGGYAACAFSVAAPGASVLAIRPVATLAPVVAGWDRRHMAARRLDFSSRFGFAPDMVEGAGPVALIHDPAVPEDAMHSALFRRRHVVPLACRYLGAQPEQALADMGVLEPLLLAAAERRLTGALWSGLWRRRRDHLPWVRNLGARLAAGASRQREVAFLELATRRFPQAPRFRKRLEMLTAPPA</sequence>
<dbReference type="OrthoDB" id="7840273at2"/>
<organism evidence="1 2">
    <name type="scientific">Gemmobacter megaterium</name>
    <dbReference type="NCBI Taxonomy" id="1086013"/>
    <lineage>
        <taxon>Bacteria</taxon>
        <taxon>Pseudomonadati</taxon>
        <taxon>Pseudomonadota</taxon>
        <taxon>Alphaproteobacteria</taxon>
        <taxon>Rhodobacterales</taxon>
        <taxon>Paracoccaceae</taxon>
        <taxon>Gemmobacter</taxon>
    </lineage>
</organism>
<evidence type="ECO:0000313" key="1">
    <source>
        <dbReference type="EMBL" id="SIT00544.1"/>
    </source>
</evidence>